<dbReference type="Gene3D" id="3.40.630.30">
    <property type="match status" value="1"/>
</dbReference>
<dbReference type="AlphaFoldDB" id="A0A914E4M3"/>
<evidence type="ECO:0000256" key="1">
    <source>
        <dbReference type="RuleBase" id="RU368002"/>
    </source>
</evidence>
<dbReference type="Proteomes" id="UP000887540">
    <property type="component" value="Unplaced"/>
</dbReference>
<accession>A0A914E4M3</accession>
<sequence length="204" mass="24009">MHFIKLSQNLPRIVQIYTTRMKTLLYKDQKILMTNTKIGYRKALMKNEIMSIKILIPDQYFIDEVKSDEDLDIIIQTMEFTKPEERQHYKGILISILNIMPYSLIRDKNSGFPVAFEYVDACGYMRHQFVQPNHRRQGLGKAVEQDICKKCINIDITPYKWVGLFNSSVYEATMRSGFWTLWEDNGEPVKLRTMKQTTANMPKP</sequence>
<protein>
    <recommendedName>
        <fullName evidence="1">Glycine N-acyltransferase-like protein</fullName>
        <ecNumber evidence="1">2.3.1.-</ecNumber>
    </recommendedName>
</protein>
<reference evidence="3" key="1">
    <citation type="submission" date="2022-11" db="UniProtKB">
        <authorList>
            <consortium name="WormBaseParasite"/>
        </authorList>
    </citation>
    <scope>IDENTIFICATION</scope>
</reference>
<dbReference type="GO" id="GO:0005739">
    <property type="term" value="C:mitochondrion"/>
    <property type="evidence" value="ECO:0007669"/>
    <property type="project" value="InterPro"/>
</dbReference>
<dbReference type="EC" id="2.3.1.-" evidence="1"/>
<name>A0A914E4M3_9BILA</name>
<keyword evidence="1" id="KW-0808">Transferase</keyword>
<dbReference type="PANTHER" id="PTHR15298:SF1">
    <property type="entry name" value="GLYCINE N-ACYLTRANSFERASE-LIKE PROTEIN"/>
    <property type="match status" value="1"/>
</dbReference>
<dbReference type="InterPro" id="IPR016181">
    <property type="entry name" value="Acyl_CoA_acyltransferase"/>
</dbReference>
<dbReference type="InterPro" id="IPR010313">
    <property type="entry name" value="Glycine_N-acyltransferase"/>
</dbReference>
<proteinExistence type="inferred from homology"/>
<dbReference type="PANTHER" id="PTHR15298">
    <property type="entry name" value="L-COA N-ACYLTRANSFERASE-RELATED"/>
    <property type="match status" value="1"/>
</dbReference>
<evidence type="ECO:0000313" key="3">
    <source>
        <dbReference type="WBParaSite" id="ACRNAN_scaffold5665.g21933.t1"/>
    </source>
</evidence>
<keyword evidence="1" id="KW-0012">Acyltransferase</keyword>
<comment type="similarity">
    <text evidence="1">Belongs to the glycine N-acyltransferase family.</text>
</comment>
<dbReference type="GO" id="GO:0047961">
    <property type="term" value="F:glycine N-acyltransferase activity"/>
    <property type="evidence" value="ECO:0007669"/>
    <property type="project" value="InterPro"/>
</dbReference>
<dbReference type="SUPFAM" id="SSF55729">
    <property type="entry name" value="Acyl-CoA N-acyltransferases (Nat)"/>
    <property type="match status" value="1"/>
</dbReference>
<evidence type="ECO:0000313" key="2">
    <source>
        <dbReference type="Proteomes" id="UP000887540"/>
    </source>
</evidence>
<keyword evidence="2" id="KW-1185">Reference proteome</keyword>
<organism evidence="2 3">
    <name type="scientific">Acrobeloides nanus</name>
    <dbReference type="NCBI Taxonomy" id="290746"/>
    <lineage>
        <taxon>Eukaryota</taxon>
        <taxon>Metazoa</taxon>
        <taxon>Ecdysozoa</taxon>
        <taxon>Nematoda</taxon>
        <taxon>Chromadorea</taxon>
        <taxon>Rhabditida</taxon>
        <taxon>Tylenchina</taxon>
        <taxon>Cephalobomorpha</taxon>
        <taxon>Cephaloboidea</taxon>
        <taxon>Cephalobidae</taxon>
        <taxon>Acrobeloides</taxon>
    </lineage>
</organism>
<dbReference type="WBParaSite" id="ACRNAN_scaffold5665.g21933.t1">
    <property type="protein sequence ID" value="ACRNAN_scaffold5665.g21933.t1"/>
    <property type="gene ID" value="ACRNAN_scaffold5665.g21933"/>
</dbReference>